<comment type="caution">
    <text evidence="1">The sequence shown here is derived from an EMBL/GenBank/DDBJ whole genome shotgun (WGS) entry which is preliminary data.</text>
</comment>
<dbReference type="PANTHER" id="PTHR37943">
    <property type="entry name" value="PROTEIN VES"/>
    <property type="match status" value="1"/>
</dbReference>
<sequence length="169" mass="18023">MGAMRRIASFADITPAAWANGAGETTELVSLVESAALTPDRARWRLSIARLERPGPFSSLPGVDRTFLPTAEVVLEISGTPHRAGPDSPLRFTGDSEVVLTELSEPCFAVNLMVETGGSLQGLTMIPAPSGPARFVLTLDSDEQWGRFDLLELGTGDELPDRLGVVGFD</sequence>
<dbReference type="InterPro" id="IPR010282">
    <property type="entry name" value="Uncharacterised_HutD/Ves"/>
</dbReference>
<dbReference type="PANTHER" id="PTHR37943:SF1">
    <property type="entry name" value="PROTEIN VES"/>
    <property type="match status" value="1"/>
</dbReference>
<accession>A0ABP3CCG9</accession>
<dbReference type="Proteomes" id="UP001498238">
    <property type="component" value="Unassembled WGS sequence"/>
</dbReference>
<dbReference type="Gene3D" id="2.60.120.10">
    <property type="entry name" value="Jelly Rolls"/>
    <property type="match status" value="1"/>
</dbReference>
<dbReference type="InterPro" id="IPR011051">
    <property type="entry name" value="RmlC_Cupin_sf"/>
</dbReference>
<protein>
    <recommendedName>
        <fullName evidence="3">HutD family protein</fullName>
    </recommendedName>
</protein>
<dbReference type="Pfam" id="PF05962">
    <property type="entry name" value="HutD"/>
    <property type="match status" value="1"/>
</dbReference>
<evidence type="ECO:0000313" key="1">
    <source>
        <dbReference type="EMBL" id="GAA0037395.1"/>
    </source>
</evidence>
<evidence type="ECO:0000313" key="2">
    <source>
        <dbReference type="Proteomes" id="UP001498238"/>
    </source>
</evidence>
<dbReference type="SUPFAM" id="SSF51182">
    <property type="entry name" value="RmlC-like cupins"/>
    <property type="match status" value="1"/>
</dbReference>
<proteinExistence type="predicted"/>
<dbReference type="EMBL" id="BAAAAF010000026">
    <property type="protein sequence ID" value="GAA0037395.1"/>
    <property type="molecule type" value="Genomic_DNA"/>
</dbReference>
<organism evidence="1 2">
    <name type="scientific">Brevibacterium metallidurans</name>
    <dbReference type="NCBI Taxonomy" id="1482676"/>
    <lineage>
        <taxon>Bacteria</taxon>
        <taxon>Bacillati</taxon>
        <taxon>Actinomycetota</taxon>
        <taxon>Actinomycetes</taxon>
        <taxon>Micrococcales</taxon>
        <taxon>Brevibacteriaceae</taxon>
        <taxon>Brevibacterium</taxon>
    </lineage>
</organism>
<keyword evidence="2" id="KW-1185">Reference proteome</keyword>
<gene>
    <name evidence="1" type="ORF">NCCP602_33570</name>
</gene>
<reference evidence="1 2" key="1">
    <citation type="submission" date="2024-01" db="EMBL/GenBank/DDBJ databases">
        <title>Characterization of antibiotic resistant novel bacterial strains and their environmental applications.</title>
        <authorList>
            <person name="Manzoor S."/>
            <person name="Abbas S."/>
            <person name="Arshad M."/>
            <person name="Ahmed I."/>
        </authorList>
    </citation>
    <scope>NUCLEOTIDE SEQUENCE [LARGE SCALE GENOMIC DNA]</scope>
    <source>
        <strain evidence="1 2">NCCP-602</strain>
    </source>
</reference>
<evidence type="ECO:0008006" key="3">
    <source>
        <dbReference type="Google" id="ProtNLM"/>
    </source>
</evidence>
<name>A0ABP3CCG9_9MICO</name>
<dbReference type="InterPro" id="IPR014710">
    <property type="entry name" value="RmlC-like_jellyroll"/>
</dbReference>